<feature type="compositionally biased region" description="Basic and acidic residues" evidence="1">
    <location>
        <begin position="611"/>
        <end position="636"/>
    </location>
</feature>
<dbReference type="Gene3D" id="3.40.50.1110">
    <property type="entry name" value="SGNH hydrolase"/>
    <property type="match status" value="1"/>
</dbReference>
<dbReference type="SUPFAM" id="SSF50249">
    <property type="entry name" value="Nucleic acid-binding proteins"/>
    <property type="match status" value="1"/>
</dbReference>
<feature type="compositionally biased region" description="Low complexity" evidence="1">
    <location>
        <begin position="1010"/>
        <end position="1051"/>
    </location>
</feature>
<dbReference type="InterPro" id="IPR012340">
    <property type="entry name" value="NA-bd_OB-fold"/>
</dbReference>
<accession>A0A673C1S0</accession>
<feature type="compositionally biased region" description="Pro residues" evidence="1">
    <location>
        <begin position="952"/>
        <end position="973"/>
    </location>
</feature>
<dbReference type="SUPFAM" id="SSF52266">
    <property type="entry name" value="SGNH hydrolase"/>
    <property type="match status" value="1"/>
</dbReference>
<dbReference type="InterPro" id="IPR036514">
    <property type="entry name" value="SGNH_hydro_sf"/>
</dbReference>
<feature type="compositionally biased region" description="Basic residues" evidence="1">
    <location>
        <begin position="396"/>
        <end position="427"/>
    </location>
</feature>
<gene>
    <name evidence="3" type="primary">si:dkeyp-121d4.3</name>
</gene>
<feature type="compositionally biased region" description="Pro residues" evidence="1">
    <location>
        <begin position="980"/>
        <end position="999"/>
    </location>
</feature>
<feature type="compositionally biased region" description="Polar residues" evidence="1">
    <location>
        <begin position="857"/>
        <end position="866"/>
    </location>
</feature>
<organism evidence="3 4">
    <name type="scientific">Sphaeramia orbicularis</name>
    <name type="common">orbiculate cardinalfish</name>
    <dbReference type="NCBI Taxonomy" id="375764"/>
    <lineage>
        <taxon>Eukaryota</taxon>
        <taxon>Metazoa</taxon>
        <taxon>Chordata</taxon>
        <taxon>Craniata</taxon>
        <taxon>Vertebrata</taxon>
        <taxon>Euteleostomi</taxon>
        <taxon>Actinopterygii</taxon>
        <taxon>Neopterygii</taxon>
        <taxon>Teleostei</taxon>
        <taxon>Neoteleostei</taxon>
        <taxon>Acanthomorphata</taxon>
        <taxon>Gobiaria</taxon>
        <taxon>Kurtiformes</taxon>
        <taxon>Apogonoidei</taxon>
        <taxon>Apogonidae</taxon>
        <taxon>Apogoninae</taxon>
        <taxon>Sphaeramia</taxon>
    </lineage>
</organism>
<feature type="compositionally biased region" description="Polar residues" evidence="1">
    <location>
        <begin position="812"/>
        <end position="831"/>
    </location>
</feature>
<dbReference type="InterPro" id="IPR056400">
    <property type="entry name" value="CSDE1"/>
</dbReference>
<dbReference type="Ensembl" id="ENSSORT00005049136.1">
    <property type="protein sequence ID" value="ENSSORP00005047950.1"/>
    <property type="gene ID" value="ENSSORG00005021893.1"/>
</dbReference>
<feature type="region of interest" description="Disordered" evidence="1">
    <location>
        <begin position="312"/>
        <end position="472"/>
    </location>
</feature>
<evidence type="ECO:0000313" key="4">
    <source>
        <dbReference type="Proteomes" id="UP000472271"/>
    </source>
</evidence>
<feature type="region of interest" description="Disordered" evidence="1">
    <location>
        <begin position="759"/>
        <end position="796"/>
    </location>
</feature>
<reference evidence="3" key="2">
    <citation type="submission" date="2025-08" db="UniProtKB">
        <authorList>
            <consortium name="Ensembl"/>
        </authorList>
    </citation>
    <scope>IDENTIFICATION</scope>
</reference>
<feature type="compositionally biased region" description="Basic and acidic residues" evidence="1">
    <location>
        <begin position="1"/>
        <end position="17"/>
    </location>
</feature>
<feature type="compositionally biased region" description="Basic and acidic residues" evidence="1">
    <location>
        <begin position="709"/>
        <end position="734"/>
    </location>
</feature>
<feature type="compositionally biased region" description="Polar residues" evidence="1">
    <location>
        <begin position="776"/>
        <end position="792"/>
    </location>
</feature>
<dbReference type="Pfam" id="PF23456">
    <property type="entry name" value="CSDE1"/>
    <property type="match status" value="1"/>
</dbReference>
<feature type="region of interest" description="Disordered" evidence="1">
    <location>
        <begin position="810"/>
        <end position="877"/>
    </location>
</feature>
<feature type="compositionally biased region" description="Basic and acidic residues" evidence="1">
    <location>
        <begin position="576"/>
        <end position="592"/>
    </location>
</feature>
<feature type="region of interest" description="Disordered" evidence="1">
    <location>
        <begin position="890"/>
        <end position="1051"/>
    </location>
</feature>
<reference evidence="3" key="3">
    <citation type="submission" date="2025-09" db="UniProtKB">
        <authorList>
            <consortium name="Ensembl"/>
        </authorList>
    </citation>
    <scope>IDENTIFICATION</scope>
</reference>
<feature type="compositionally biased region" description="Basic and acidic residues" evidence="1">
    <location>
        <begin position="334"/>
        <end position="346"/>
    </location>
</feature>
<feature type="compositionally biased region" description="Polar residues" evidence="1">
    <location>
        <begin position="890"/>
        <end position="901"/>
    </location>
</feature>
<feature type="compositionally biased region" description="Basic residues" evidence="1">
    <location>
        <begin position="347"/>
        <end position="367"/>
    </location>
</feature>
<reference evidence="3" key="1">
    <citation type="submission" date="2019-06" db="EMBL/GenBank/DDBJ databases">
        <authorList>
            <consortium name="Wellcome Sanger Institute Data Sharing"/>
        </authorList>
    </citation>
    <scope>NUCLEOTIDE SEQUENCE [LARGE SCALE GENOMIC DNA]</scope>
</reference>
<feature type="region of interest" description="Disordered" evidence="1">
    <location>
        <begin position="1070"/>
        <end position="1102"/>
    </location>
</feature>
<feature type="region of interest" description="Disordered" evidence="1">
    <location>
        <begin position="530"/>
        <end position="734"/>
    </location>
</feature>
<evidence type="ECO:0000256" key="1">
    <source>
        <dbReference type="SAM" id="MobiDB-lite"/>
    </source>
</evidence>
<feature type="compositionally biased region" description="Polar residues" evidence="1">
    <location>
        <begin position="1080"/>
        <end position="1094"/>
    </location>
</feature>
<protein>
    <recommendedName>
        <fullName evidence="2">Cold shock domain-containing protein</fullName>
    </recommendedName>
</protein>
<evidence type="ECO:0000313" key="3">
    <source>
        <dbReference type="Ensembl" id="ENSSORP00005047950.1"/>
    </source>
</evidence>
<dbReference type="PANTHER" id="PTHR12913:SF3">
    <property type="entry name" value="SI:DKEYP-121D4.3"/>
    <property type="match status" value="1"/>
</dbReference>
<feature type="compositionally biased region" description="Polar residues" evidence="1">
    <location>
        <begin position="661"/>
        <end position="671"/>
    </location>
</feature>
<name>A0A673C1S0_9TELE</name>
<feature type="compositionally biased region" description="Basic and acidic residues" evidence="1">
    <location>
        <begin position="84"/>
        <end position="98"/>
    </location>
</feature>
<proteinExistence type="predicted"/>
<feature type="compositionally biased region" description="Pro residues" evidence="1">
    <location>
        <begin position="677"/>
        <end position="708"/>
    </location>
</feature>
<dbReference type="PANTHER" id="PTHR12913">
    <property type="entry name" value="UNR PROTEIN N-RAS UPSTREAM GENE PROTEIN"/>
    <property type="match status" value="1"/>
</dbReference>
<dbReference type="Proteomes" id="UP000472271">
    <property type="component" value="Chromosome 15"/>
</dbReference>
<feature type="compositionally biased region" description="Basic and acidic residues" evidence="1">
    <location>
        <begin position="832"/>
        <end position="844"/>
    </location>
</feature>
<dbReference type="CDD" id="cd00229">
    <property type="entry name" value="SGNH_hydrolase"/>
    <property type="match status" value="1"/>
</dbReference>
<feature type="compositionally biased region" description="Basic and acidic residues" evidence="1">
    <location>
        <begin position="312"/>
        <end position="327"/>
    </location>
</feature>
<feature type="region of interest" description="Disordered" evidence="1">
    <location>
        <begin position="79"/>
        <end position="108"/>
    </location>
</feature>
<feature type="compositionally biased region" description="Low complexity" evidence="1">
    <location>
        <begin position="936"/>
        <end position="951"/>
    </location>
</feature>
<feature type="compositionally biased region" description="Basic and acidic residues" evidence="1">
    <location>
        <begin position="530"/>
        <end position="539"/>
    </location>
</feature>
<evidence type="ECO:0000259" key="2">
    <source>
        <dbReference type="Pfam" id="PF23456"/>
    </source>
</evidence>
<feature type="compositionally biased region" description="Basic and acidic residues" evidence="1">
    <location>
        <begin position="29"/>
        <end position="40"/>
    </location>
</feature>
<dbReference type="Gene3D" id="2.40.50.140">
    <property type="entry name" value="Nucleic acid-binding proteins"/>
    <property type="match status" value="1"/>
</dbReference>
<sequence>MKENEGEDKRKQEEDERRRKKEEEEEEQCKEAERKKKEEVAAALAAAQHKWTPFGFKMRAPDSQDEISKDRFEGTVLKAIGKHPQKEMKKEPHNKTEESGGEGGALNGQTALQQVKIKEEKEDEWKPAAGEEQKEMKIKKEEEDEVVMKAQLTSDLGRLVMTIDGQQKQLPFGPEDLMTTATMLDGDKVRFNIATNQNTKVERATYVEILPDSFEESTEQRRHGIVIEFLSDSGLIKCSQNPQLYFHMSEVIERKKLELNEKVEFSVVPHETAEGGNQAIRIKRYTESVFLPTRKLGGVGANKGKMTIKLTKPEVTEKDKPDTDKLKAVVKSLRAQDSRSRREYSATRRRYSSRSRSRSRSRGRTRSSSRSPHRDQFGRVTKRKRSPSVDRDRKGSRSRRSRSHSREKRSRRTRSRSLSRSRTRSRSQSRERSKDRSGKRRSKSSREREDSHRRRKEFSPPPSRRPGLMDDELARKKRELEELNEMIAYKKSLVDPRGMDPGQRTCIDYDHGRIAIPLTEYQPVRSILKKRPEGPEYHHRPPQPYDDPYYDRPYQDHRYSDPYAKRYSDPYTSHPYPDRSYSERPFSDRPYESHVYSEGPYGAPPATSHSYTDRYDVYDEPYDDRYSDPLYADRRYTHPYPPSKRSQSPEPRRSSPDSQSTPVPGSSTQNLSARPSAGPPFRPPSPADSPPRSPSPKPKNTTPPPVEKPPLDRFLDMLNKKKTDTGKVSEPIVHDDLLPHERALQDGRGFSRIVGLTQEQASTNLPHEMELKPRSPKSSSAERITKELSNTEEPYDKIQSLLRTIGLKLSTGDMSKLSSRTQEAIYSPKSTSAERDIQREEQRTPRTGSVESDRTHSPSPARSSSLEPRHKVVNEYEGFLDQQELEVLQKAQQLQNLTRTMGGTSTTAPAPKPPPGSPPTQYKHLPPSLSWSLDAPPSSQSSSSLTQTPTTPAEPAPKLTRPPPGPPPGPPPRRASLQTPPGPPPGPPPRRPPGQPPFIPTSGHIFPFIGQSSTAPPTASSGSSQLPPTAATAPSSTPATSTSSSNEEAAISTTVARCLKVIETVKSLAVQPPTKPVKSVQFSLPSTSTPQASTETEDETKTLQTEKTDLFNQRVMEKRELEYQRKKQEKNKDGAEISPGKPIGSEQKNVWICGHSLVYWAESRSKSAEVGVHLDLDPRKMALWWKGVQGMTWPQLLPQLHQLKVTWPNPDILIMHLGGNDLSTDSPTDLLASVRRDLTSMRTIFPRCMLVWSYILPRRVWRHSPDSYEVDLVRTTVNRRIHSIVSELGGASLTHDNIRCGTNTGLYRADGIHLSPKGIDMFNLNLRDFLEKWEAEVNKSE</sequence>
<feature type="region of interest" description="Disordered" evidence="1">
    <location>
        <begin position="1"/>
        <end position="41"/>
    </location>
</feature>
<keyword evidence="4" id="KW-1185">Reference proteome</keyword>
<feature type="compositionally biased region" description="Basic and acidic residues" evidence="1">
    <location>
        <begin position="549"/>
        <end position="568"/>
    </location>
</feature>
<feature type="domain" description="Cold shock" evidence="2">
    <location>
        <begin position="164"/>
        <end position="210"/>
    </location>
</feature>